<organism evidence="1 2">
    <name type="scientific">Ancylobacter tetraedralis</name>
    <dbReference type="NCBI Taxonomy" id="217068"/>
    <lineage>
        <taxon>Bacteria</taxon>
        <taxon>Pseudomonadati</taxon>
        <taxon>Pseudomonadota</taxon>
        <taxon>Alphaproteobacteria</taxon>
        <taxon>Hyphomicrobiales</taxon>
        <taxon>Xanthobacteraceae</taxon>
        <taxon>Ancylobacter</taxon>
    </lineage>
</organism>
<dbReference type="RefSeq" id="WP_183190157.1">
    <property type="nucleotide sequence ID" value="NZ_JACICD010000004.1"/>
</dbReference>
<name>A0A839ZBD7_9HYPH</name>
<reference evidence="1 2" key="1">
    <citation type="submission" date="2020-08" db="EMBL/GenBank/DDBJ databases">
        <title>Genomic Encyclopedia of Type Strains, Phase IV (KMG-IV): sequencing the most valuable type-strain genomes for metagenomic binning, comparative biology and taxonomic classification.</title>
        <authorList>
            <person name="Goeker M."/>
        </authorList>
    </citation>
    <scope>NUCLEOTIDE SEQUENCE [LARGE SCALE GENOMIC DNA]</scope>
    <source>
        <strain evidence="1 2">DSM 5895</strain>
    </source>
</reference>
<gene>
    <name evidence="1" type="ORF">FHS55_002621</name>
</gene>
<protein>
    <submittedName>
        <fullName evidence="1">Uncharacterized protein</fullName>
    </submittedName>
</protein>
<evidence type="ECO:0000313" key="2">
    <source>
        <dbReference type="Proteomes" id="UP000533469"/>
    </source>
</evidence>
<dbReference type="AlphaFoldDB" id="A0A839ZBD7"/>
<comment type="caution">
    <text evidence="1">The sequence shown here is derived from an EMBL/GenBank/DDBJ whole genome shotgun (WGS) entry which is preliminary data.</text>
</comment>
<evidence type="ECO:0000313" key="1">
    <source>
        <dbReference type="EMBL" id="MBB3772012.1"/>
    </source>
</evidence>
<keyword evidence="2" id="KW-1185">Reference proteome</keyword>
<accession>A0A839ZBD7</accession>
<dbReference type="Proteomes" id="UP000533469">
    <property type="component" value="Unassembled WGS sequence"/>
</dbReference>
<dbReference type="EMBL" id="JACICD010000004">
    <property type="protein sequence ID" value="MBB3772012.1"/>
    <property type="molecule type" value="Genomic_DNA"/>
</dbReference>
<sequence>MGYDQVVWDATSQHQIVMPIRMTDKLKFSLGNIDFIYDGGRGVQTYISGLIIEIVKDVEFKTHVDVYGGHIFAEGSNYAWIGNGVLPLTLRARDGAPLGRISIPWAASGKGGNGAMVPHGQWLINDDPKGYLDVGLELISDIYLGETRVQFRFNDSSHS</sequence>
<proteinExistence type="predicted"/>